<dbReference type="GO" id="GO:0042026">
    <property type="term" value="P:protein refolding"/>
    <property type="evidence" value="ECO:0007669"/>
    <property type="project" value="TreeGrafter"/>
</dbReference>
<dbReference type="InterPro" id="IPR008971">
    <property type="entry name" value="HSP40/DnaJ_pept-bd"/>
</dbReference>
<dbReference type="GO" id="GO:0051082">
    <property type="term" value="F:unfolded protein binding"/>
    <property type="evidence" value="ECO:0007669"/>
    <property type="project" value="UniProtKB-UniRule"/>
</dbReference>
<dbReference type="Proteomes" id="UP000315344">
    <property type="component" value="Unassembled WGS sequence"/>
</dbReference>
<dbReference type="InterPro" id="IPR001305">
    <property type="entry name" value="HSP_DnaJ_Cys-rich_dom"/>
</dbReference>
<dbReference type="FunFam" id="2.10.230.10:FF:000002">
    <property type="entry name" value="Molecular chaperone DnaJ"/>
    <property type="match status" value="1"/>
</dbReference>
<sequence>MAKRCYYETLGLSKVANGDEIKKAYRTKAKELHPDRNGSDPASEAKFKEVNEAYDCLKDPQKKAAYDRFGHGAFENGGGGFGGFGRGGGGNGDFGAAFADVFEDLFGDFMDGRAAAGGGRTRAARGQDLRYNLSVSLEEAFAGVMKTINVPSSVTCEECEGTGAEGAVEPVTCPTCSGMGKVRASQGFFTVERTCPSCNGAGQMVKNPCPSCQGQGRVETRRALQVNIPAGVETGTRIRLAGEGEAGLRGGPSGDLYIFVSVAEHEIFLRDGKTLACQVPVGMTIAALGGEVEVPTIDGGRSRVKVPSGSQTGRQMRLRGKGMPPLRHGNGASGEPGDMLIELVVETPVNLTARQKELLREFNEIKADNSPQSAGFFNKVKHFWDGMTGT</sequence>
<keyword evidence="4 13" id="KW-0235">DNA replication</keyword>
<dbReference type="GO" id="GO:0031072">
    <property type="term" value="F:heat shock protein binding"/>
    <property type="evidence" value="ECO:0007669"/>
    <property type="project" value="InterPro"/>
</dbReference>
<keyword evidence="7 13" id="KW-0863">Zinc-finger</keyword>
<evidence type="ECO:0000256" key="9">
    <source>
        <dbReference type="ARBA" id="ARBA00023016"/>
    </source>
</evidence>
<feature type="binding site" evidence="13">
    <location>
        <position position="173"/>
    </location>
    <ligand>
        <name>Zn(2+)</name>
        <dbReference type="ChEBI" id="CHEBI:29105"/>
        <label>2</label>
    </ligand>
</feature>
<dbReference type="SUPFAM" id="SSF49493">
    <property type="entry name" value="HSP40/DnaJ peptide-binding domain"/>
    <property type="match status" value="2"/>
</dbReference>
<keyword evidence="5 13" id="KW-0479">Metal-binding</keyword>
<dbReference type="PROSITE" id="PS51188">
    <property type="entry name" value="ZF_CR"/>
    <property type="match status" value="1"/>
</dbReference>
<dbReference type="InterPro" id="IPR036410">
    <property type="entry name" value="HSP_DnaJ_Cys-rich_dom_sf"/>
</dbReference>
<dbReference type="PANTHER" id="PTHR43096">
    <property type="entry name" value="DNAJ HOMOLOG 1, MITOCHONDRIAL-RELATED"/>
    <property type="match status" value="1"/>
</dbReference>
<evidence type="ECO:0000259" key="16">
    <source>
        <dbReference type="PROSITE" id="PS50076"/>
    </source>
</evidence>
<feature type="repeat" description="CXXCXGXG motif" evidence="13">
    <location>
        <begin position="156"/>
        <end position="163"/>
    </location>
</feature>
<keyword evidence="9 13" id="KW-0346">Stress response</keyword>
<dbReference type="PROSITE" id="PS50076">
    <property type="entry name" value="DNAJ_2"/>
    <property type="match status" value="1"/>
</dbReference>
<evidence type="ECO:0000256" key="7">
    <source>
        <dbReference type="ARBA" id="ARBA00022771"/>
    </source>
</evidence>
<dbReference type="GO" id="GO:0005524">
    <property type="term" value="F:ATP binding"/>
    <property type="evidence" value="ECO:0007669"/>
    <property type="project" value="InterPro"/>
</dbReference>
<dbReference type="HAMAP" id="MF_01152">
    <property type="entry name" value="DnaJ"/>
    <property type="match status" value="1"/>
</dbReference>
<dbReference type="SMART" id="SM00271">
    <property type="entry name" value="DnaJ"/>
    <property type="match status" value="1"/>
</dbReference>
<feature type="repeat" description="CXXCXGXG motif" evidence="13">
    <location>
        <begin position="209"/>
        <end position="216"/>
    </location>
</feature>
<feature type="binding site" evidence="13">
    <location>
        <position position="209"/>
    </location>
    <ligand>
        <name>Zn(2+)</name>
        <dbReference type="ChEBI" id="CHEBI:29105"/>
        <label>1</label>
    </ligand>
</feature>
<dbReference type="GO" id="GO:0009408">
    <property type="term" value="P:response to heat"/>
    <property type="evidence" value="ECO:0007669"/>
    <property type="project" value="InterPro"/>
</dbReference>
<evidence type="ECO:0000256" key="10">
    <source>
        <dbReference type="ARBA" id="ARBA00023186"/>
    </source>
</evidence>
<keyword evidence="3 13" id="KW-0963">Cytoplasm</keyword>
<dbReference type="InterPro" id="IPR001623">
    <property type="entry name" value="DnaJ_domain"/>
</dbReference>
<comment type="subunit">
    <text evidence="2 13">Homodimer.</text>
</comment>
<evidence type="ECO:0000256" key="1">
    <source>
        <dbReference type="ARBA" id="ARBA00004496"/>
    </source>
</evidence>
<evidence type="ECO:0000256" key="4">
    <source>
        <dbReference type="ARBA" id="ARBA00022705"/>
    </source>
</evidence>
<feature type="repeat" description="CXXCXGXG motif" evidence="13">
    <location>
        <begin position="195"/>
        <end position="202"/>
    </location>
</feature>
<evidence type="ECO:0000256" key="12">
    <source>
        <dbReference type="ARBA" id="ARBA00067609"/>
    </source>
</evidence>
<dbReference type="Pfam" id="PF01556">
    <property type="entry name" value="DnaJ_C"/>
    <property type="match status" value="1"/>
</dbReference>
<dbReference type="CDD" id="cd10719">
    <property type="entry name" value="DnaJ_zf"/>
    <property type="match status" value="1"/>
</dbReference>
<dbReference type="InterPro" id="IPR018253">
    <property type="entry name" value="DnaJ_domain_CS"/>
</dbReference>
<feature type="region of interest" description="Disordered" evidence="15">
    <location>
        <begin position="303"/>
        <end position="335"/>
    </location>
</feature>
<accession>A0A533I4L4</accession>
<feature type="binding site" evidence="13">
    <location>
        <position position="195"/>
    </location>
    <ligand>
        <name>Zn(2+)</name>
        <dbReference type="ChEBI" id="CHEBI:29105"/>
        <label>2</label>
    </ligand>
</feature>
<dbReference type="InterPro" id="IPR002939">
    <property type="entry name" value="DnaJ_C"/>
</dbReference>
<evidence type="ECO:0000256" key="5">
    <source>
        <dbReference type="ARBA" id="ARBA00022723"/>
    </source>
</evidence>
<dbReference type="InterPro" id="IPR012724">
    <property type="entry name" value="DnaJ"/>
</dbReference>
<dbReference type="Pfam" id="PF00226">
    <property type="entry name" value="DnaJ"/>
    <property type="match status" value="1"/>
</dbReference>
<dbReference type="Gene3D" id="2.10.230.10">
    <property type="entry name" value="Heat shock protein DnaJ, cysteine-rich domain"/>
    <property type="match status" value="1"/>
</dbReference>
<protein>
    <recommendedName>
        <fullName evidence="12 13">Chaperone protein DnaJ</fullName>
    </recommendedName>
</protein>
<evidence type="ECO:0000256" key="14">
    <source>
        <dbReference type="PROSITE-ProRule" id="PRU00546"/>
    </source>
</evidence>
<feature type="binding site" evidence="13">
    <location>
        <position position="159"/>
    </location>
    <ligand>
        <name>Zn(2+)</name>
        <dbReference type="ChEBI" id="CHEBI:29105"/>
        <label>1</label>
    </ligand>
</feature>
<comment type="cofactor">
    <cofactor evidence="13">
        <name>Zn(2+)</name>
        <dbReference type="ChEBI" id="CHEBI:29105"/>
    </cofactor>
    <text evidence="13">Binds 2 Zn(2+) ions per monomer.</text>
</comment>
<evidence type="ECO:0000256" key="3">
    <source>
        <dbReference type="ARBA" id="ARBA00022490"/>
    </source>
</evidence>
<proteinExistence type="inferred from homology"/>
<keyword evidence="10 13" id="KW-0143">Chaperone</keyword>
<feature type="binding site" evidence="13">
    <location>
        <position position="176"/>
    </location>
    <ligand>
        <name>Zn(2+)</name>
        <dbReference type="ChEBI" id="CHEBI:29105"/>
        <label>2</label>
    </ligand>
</feature>
<dbReference type="NCBIfam" id="NF008035">
    <property type="entry name" value="PRK10767.1"/>
    <property type="match status" value="1"/>
</dbReference>
<feature type="repeat" description="CXXCXGXG motif" evidence="13">
    <location>
        <begin position="173"/>
        <end position="180"/>
    </location>
</feature>
<dbReference type="PRINTS" id="PR00625">
    <property type="entry name" value="JDOMAIN"/>
</dbReference>
<comment type="function">
    <text evidence="13">Participates actively in the response to hyperosmotic and heat shock by preventing the aggregation of stress-denatured proteins and by disaggregating proteins, also in an autonomous, DnaK-independent fashion. Unfolded proteins bind initially to DnaJ; upon interaction with the DnaJ-bound protein, DnaK hydrolyzes its bound ATP, resulting in the formation of a stable complex. GrpE releases ADP from DnaK; ATP binding to DnaK triggers the release of the substrate protein, thus completing the reaction cycle. Several rounds of ATP-dependent interactions between DnaJ, DnaK and GrpE are required for fully efficient folding. Also involved, together with DnaK and GrpE, in the DNA replication of plasmids through activation of initiation proteins.</text>
</comment>
<gene>
    <name evidence="13 18" type="primary">dnaJ</name>
    <name evidence="18" type="ORF">DI616_11075</name>
</gene>
<feature type="domain" description="CR-type" evidence="17">
    <location>
        <begin position="143"/>
        <end position="221"/>
    </location>
</feature>
<dbReference type="CDD" id="cd10747">
    <property type="entry name" value="DnaJ_C"/>
    <property type="match status" value="1"/>
</dbReference>
<dbReference type="CDD" id="cd06257">
    <property type="entry name" value="DnaJ"/>
    <property type="match status" value="1"/>
</dbReference>
<dbReference type="SUPFAM" id="SSF46565">
    <property type="entry name" value="Chaperone J-domain"/>
    <property type="match status" value="1"/>
</dbReference>
<keyword evidence="6 13" id="KW-0677">Repeat</keyword>
<feature type="binding site" evidence="13">
    <location>
        <position position="156"/>
    </location>
    <ligand>
        <name>Zn(2+)</name>
        <dbReference type="ChEBI" id="CHEBI:29105"/>
        <label>1</label>
    </ligand>
</feature>
<dbReference type="EMBL" id="VAFL01000007">
    <property type="protein sequence ID" value="TKW66486.1"/>
    <property type="molecule type" value="Genomic_DNA"/>
</dbReference>
<comment type="subcellular location">
    <subcellularLocation>
        <location evidence="1 13">Cytoplasm</location>
    </subcellularLocation>
</comment>
<comment type="domain">
    <text evidence="13">The J domain is necessary and sufficient to stimulate DnaK ATPase activity. Zinc center 1 plays an important role in the autonomous, DnaK-independent chaperone activity of DnaJ. Zinc center 2 is essential for interaction with DnaK and for DnaJ activity.</text>
</comment>
<dbReference type="NCBIfam" id="TIGR02349">
    <property type="entry name" value="DnaJ_bact"/>
    <property type="match status" value="1"/>
</dbReference>
<evidence type="ECO:0000313" key="18">
    <source>
        <dbReference type="EMBL" id="TKW66486.1"/>
    </source>
</evidence>
<dbReference type="SUPFAM" id="SSF57938">
    <property type="entry name" value="DnaJ/Hsp40 cysteine-rich domain"/>
    <property type="match status" value="1"/>
</dbReference>
<dbReference type="Gene3D" id="1.10.287.110">
    <property type="entry name" value="DnaJ domain"/>
    <property type="match status" value="1"/>
</dbReference>
<dbReference type="GO" id="GO:0005737">
    <property type="term" value="C:cytoplasm"/>
    <property type="evidence" value="ECO:0007669"/>
    <property type="project" value="UniProtKB-SubCell"/>
</dbReference>
<dbReference type="FunFam" id="2.60.260.20:FF:000004">
    <property type="entry name" value="Molecular chaperone DnaJ"/>
    <property type="match status" value="1"/>
</dbReference>
<dbReference type="PANTHER" id="PTHR43096:SF48">
    <property type="entry name" value="CHAPERONE PROTEIN DNAJ"/>
    <property type="match status" value="1"/>
</dbReference>
<dbReference type="InterPro" id="IPR036869">
    <property type="entry name" value="J_dom_sf"/>
</dbReference>
<keyword evidence="8 13" id="KW-0862">Zinc</keyword>
<dbReference type="PROSITE" id="PS00636">
    <property type="entry name" value="DNAJ_1"/>
    <property type="match status" value="1"/>
</dbReference>
<evidence type="ECO:0000256" key="2">
    <source>
        <dbReference type="ARBA" id="ARBA00011738"/>
    </source>
</evidence>
<feature type="binding site" evidence="13">
    <location>
        <position position="198"/>
    </location>
    <ligand>
        <name>Zn(2+)</name>
        <dbReference type="ChEBI" id="CHEBI:29105"/>
        <label>2</label>
    </ligand>
</feature>
<name>A0A533I4L4_PARDE</name>
<comment type="similarity">
    <text evidence="11 13">Belongs to the DnaJ family.</text>
</comment>
<evidence type="ECO:0000256" key="6">
    <source>
        <dbReference type="ARBA" id="ARBA00022737"/>
    </source>
</evidence>
<dbReference type="GO" id="GO:0006260">
    <property type="term" value="P:DNA replication"/>
    <property type="evidence" value="ECO:0007669"/>
    <property type="project" value="UniProtKB-KW"/>
</dbReference>
<evidence type="ECO:0000313" key="19">
    <source>
        <dbReference type="Proteomes" id="UP000315344"/>
    </source>
</evidence>
<evidence type="ECO:0000256" key="8">
    <source>
        <dbReference type="ARBA" id="ARBA00022833"/>
    </source>
</evidence>
<dbReference type="GO" id="GO:0008270">
    <property type="term" value="F:zinc ion binding"/>
    <property type="evidence" value="ECO:0007669"/>
    <property type="project" value="UniProtKB-UniRule"/>
</dbReference>
<evidence type="ECO:0000256" key="13">
    <source>
        <dbReference type="HAMAP-Rule" id="MF_01152"/>
    </source>
</evidence>
<evidence type="ECO:0000256" key="11">
    <source>
        <dbReference type="ARBA" id="ARBA00061004"/>
    </source>
</evidence>
<dbReference type="Gene3D" id="2.60.260.20">
    <property type="entry name" value="Urease metallochaperone UreE, N-terminal domain"/>
    <property type="match status" value="2"/>
</dbReference>
<organism evidence="18 19">
    <name type="scientific">Paracoccus denitrificans</name>
    <dbReference type="NCBI Taxonomy" id="266"/>
    <lineage>
        <taxon>Bacteria</taxon>
        <taxon>Pseudomonadati</taxon>
        <taxon>Pseudomonadota</taxon>
        <taxon>Alphaproteobacteria</taxon>
        <taxon>Rhodobacterales</taxon>
        <taxon>Paracoccaceae</taxon>
        <taxon>Paracoccus</taxon>
    </lineage>
</organism>
<dbReference type="AlphaFoldDB" id="A0A533I4L4"/>
<feature type="domain" description="J" evidence="16">
    <location>
        <begin position="5"/>
        <end position="70"/>
    </location>
</feature>
<comment type="caution">
    <text evidence="18">The sequence shown here is derived from an EMBL/GenBank/DDBJ whole genome shotgun (WGS) entry which is preliminary data.</text>
</comment>
<evidence type="ECO:0000256" key="15">
    <source>
        <dbReference type="SAM" id="MobiDB-lite"/>
    </source>
</evidence>
<reference evidence="18 19" key="1">
    <citation type="journal article" date="2017" name="Nat. Commun.">
        <title>In situ click chemistry generation of cyclooxygenase-2 inhibitors.</title>
        <authorList>
            <person name="Bhardwaj A."/>
            <person name="Kaur J."/>
            <person name="Wuest M."/>
            <person name="Wuest F."/>
        </authorList>
    </citation>
    <scope>NUCLEOTIDE SEQUENCE [LARGE SCALE GENOMIC DNA]</scope>
    <source>
        <strain evidence="18">S2_012_000_R3_94</strain>
    </source>
</reference>
<feature type="zinc finger region" description="CR-type" evidence="14">
    <location>
        <begin position="143"/>
        <end position="221"/>
    </location>
</feature>
<dbReference type="Pfam" id="PF00684">
    <property type="entry name" value="DnaJ_CXXCXGXG"/>
    <property type="match status" value="1"/>
</dbReference>
<evidence type="ECO:0000259" key="17">
    <source>
        <dbReference type="PROSITE" id="PS51188"/>
    </source>
</evidence>
<feature type="binding site" evidence="13">
    <location>
        <position position="212"/>
    </location>
    <ligand>
        <name>Zn(2+)</name>
        <dbReference type="ChEBI" id="CHEBI:29105"/>
        <label>1</label>
    </ligand>
</feature>